<dbReference type="InterPro" id="IPR032808">
    <property type="entry name" value="DoxX"/>
</dbReference>
<keyword evidence="10" id="KW-1185">Reference proteome</keyword>
<evidence type="ECO:0000256" key="1">
    <source>
        <dbReference type="ARBA" id="ARBA00004651"/>
    </source>
</evidence>
<dbReference type="RefSeq" id="WP_194556146.1">
    <property type="nucleotide sequence ID" value="NZ_JADKMY010000001.1"/>
</dbReference>
<feature type="region of interest" description="Disordered" evidence="7">
    <location>
        <begin position="1"/>
        <end position="80"/>
    </location>
</feature>
<feature type="transmembrane region" description="Helical" evidence="8">
    <location>
        <begin position="251"/>
        <end position="270"/>
    </location>
</feature>
<evidence type="ECO:0000256" key="7">
    <source>
        <dbReference type="SAM" id="MobiDB-lite"/>
    </source>
</evidence>
<evidence type="ECO:0000256" key="8">
    <source>
        <dbReference type="SAM" id="Phobius"/>
    </source>
</evidence>
<feature type="compositionally biased region" description="Low complexity" evidence="7">
    <location>
        <begin position="51"/>
        <end position="80"/>
    </location>
</feature>
<keyword evidence="5 8" id="KW-1133">Transmembrane helix</keyword>
<evidence type="ECO:0000256" key="6">
    <source>
        <dbReference type="ARBA" id="ARBA00023136"/>
    </source>
</evidence>
<reference evidence="9 10" key="1">
    <citation type="submission" date="2020-10" db="EMBL/GenBank/DDBJ databases">
        <title>Novel species in genus Corynebacterium.</title>
        <authorList>
            <person name="Zhang G."/>
        </authorList>
    </citation>
    <scope>NUCLEOTIDE SEQUENCE [LARGE SCALE GENOMIC DNA]</scope>
    <source>
        <strain evidence="9 10">DSM 45110</strain>
    </source>
</reference>
<dbReference type="PANTHER" id="PTHR33452">
    <property type="entry name" value="OXIDOREDUCTASE CATD-RELATED"/>
    <property type="match status" value="1"/>
</dbReference>
<evidence type="ECO:0000256" key="2">
    <source>
        <dbReference type="ARBA" id="ARBA00006679"/>
    </source>
</evidence>
<comment type="caution">
    <text evidence="9">The sequence shown here is derived from an EMBL/GenBank/DDBJ whole genome shotgun (WGS) entry which is preliminary data.</text>
</comment>
<sequence>MSRENDFFDDANTDVDVPTYSRDPYAMTGRARPQRIEPKRPEPKKPEPVVEEPVVNEATKTEPSVAKPATAVPASAATTAPATRVMDKSVADEPATEAPVAEKPVRDKRGTLSFGLLLLRLVVGGLLLVHGLQILFAFGGHAGLNTFESQLSDHSHADLLAVGISVAEVVAGGLLILGLLTPLGAALGAVAAGFLALHHLRAWEGGYFPATLDTEVQMWAILAAMSMVILFTGPGRAALDRPRGWATRPLASAWLFAIIAVAGLAGLWFLTA</sequence>
<keyword evidence="6 8" id="KW-0472">Membrane</keyword>
<organism evidence="9 10">
    <name type="scientific">Corynebacterium suicordis DSM 45110</name>
    <dbReference type="NCBI Taxonomy" id="1121369"/>
    <lineage>
        <taxon>Bacteria</taxon>
        <taxon>Bacillati</taxon>
        <taxon>Actinomycetota</taxon>
        <taxon>Actinomycetes</taxon>
        <taxon>Mycobacteriales</taxon>
        <taxon>Corynebacteriaceae</taxon>
        <taxon>Corynebacterium</taxon>
    </lineage>
</organism>
<evidence type="ECO:0000256" key="4">
    <source>
        <dbReference type="ARBA" id="ARBA00022692"/>
    </source>
</evidence>
<accession>A0ABR9ZIX3</accession>
<feature type="compositionally biased region" description="Basic and acidic residues" evidence="7">
    <location>
        <begin position="34"/>
        <end position="48"/>
    </location>
</feature>
<evidence type="ECO:0000256" key="5">
    <source>
        <dbReference type="ARBA" id="ARBA00022989"/>
    </source>
</evidence>
<evidence type="ECO:0000313" key="9">
    <source>
        <dbReference type="EMBL" id="MBF4553327.1"/>
    </source>
</evidence>
<evidence type="ECO:0000256" key="3">
    <source>
        <dbReference type="ARBA" id="ARBA00022475"/>
    </source>
</evidence>
<feature type="transmembrane region" description="Helical" evidence="8">
    <location>
        <begin position="185"/>
        <end position="203"/>
    </location>
</feature>
<feature type="transmembrane region" description="Helical" evidence="8">
    <location>
        <begin position="116"/>
        <end position="139"/>
    </location>
</feature>
<dbReference type="InterPro" id="IPR051907">
    <property type="entry name" value="DoxX-like_oxidoreductase"/>
</dbReference>
<dbReference type="EMBL" id="JADKMY010000001">
    <property type="protein sequence ID" value="MBF4553327.1"/>
    <property type="molecule type" value="Genomic_DNA"/>
</dbReference>
<keyword evidence="3" id="KW-1003">Cell membrane</keyword>
<gene>
    <name evidence="9" type="ORF">IRY30_04415</name>
</gene>
<name>A0ABR9ZIX3_9CORY</name>
<dbReference type="Pfam" id="PF07681">
    <property type="entry name" value="DoxX"/>
    <property type="match status" value="1"/>
</dbReference>
<keyword evidence="4 8" id="KW-0812">Transmembrane</keyword>
<proteinExistence type="inferred from homology"/>
<dbReference type="Proteomes" id="UP000635902">
    <property type="component" value="Unassembled WGS sequence"/>
</dbReference>
<feature type="transmembrane region" description="Helical" evidence="8">
    <location>
        <begin position="159"/>
        <end position="180"/>
    </location>
</feature>
<protein>
    <submittedName>
        <fullName evidence="9">DoxX family membrane protein</fullName>
    </submittedName>
</protein>
<evidence type="ECO:0000313" key="10">
    <source>
        <dbReference type="Proteomes" id="UP000635902"/>
    </source>
</evidence>
<feature type="transmembrane region" description="Helical" evidence="8">
    <location>
        <begin position="218"/>
        <end position="239"/>
    </location>
</feature>
<comment type="similarity">
    <text evidence="2">Belongs to the DoxX family.</text>
</comment>
<comment type="subcellular location">
    <subcellularLocation>
        <location evidence="1">Cell membrane</location>
        <topology evidence="1">Multi-pass membrane protein</topology>
    </subcellularLocation>
</comment>
<dbReference type="PANTHER" id="PTHR33452:SF1">
    <property type="entry name" value="INNER MEMBRANE PROTEIN YPHA-RELATED"/>
    <property type="match status" value="1"/>
</dbReference>